<keyword evidence="2" id="KW-0472">Membrane</keyword>
<keyword evidence="4" id="KW-1185">Reference proteome</keyword>
<evidence type="ECO:0000256" key="2">
    <source>
        <dbReference type="SAM" id="Phobius"/>
    </source>
</evidence>
<evidence type="ECO:0000313" key="4">
    <source>
        <dbReference type="Proteomes" id="UP000541185"/>
    </source>
</evidence>
<reference evidence="3 4" key="1">
    <citation type="submission" date="2020-04" db="EMBL/GenBank/DDBJ databases">
        <title>Ramlibacter sp. G-1-2-2 isolated from soil.</title>
        <authorList>
            <person name="Dahal R.H."/>
        </authorList>
    </citation>
    <scope>NUCLEOTIDE SEQUENCE [LARGE SCALE GENOMIC DNA]</scope>
    <source>
        <strain evidence="3 4">G-1-2-2</strain>
    </source>
</reference>
<organism evidence="3 4">
    <name type="scientific">Ramlibacter agri</name>
    <dbReference type="NCBI Taxonomy" id="2728837"/>
    <lineage>
        <taxon>Bacteria</taxon>
        <taxon>Pseudomonadati</taxon>
        <taxon>Pseudomonadota</taxon>
        <taxon>Betaproteobacteria</taxon>
        <taxon>Burkholderiales</taxon>
        <taxon>Comamonadaceae</taxon>
        <taxon>Ramlibacter</taxon>
    </lineage>
</organism>
<gene>
    <name evidence="3" type="ORF">HHL11_06945</name>
</gene>
<accession>A0A848H2V6</accession>
<sequence>MASRHFDLGLQGSRPTLASYVLLAVAIGALITGALDFSASLDLREDALTRLDRARRRQDAAPALTSQAAPKGTLESGKREASASLQRRLEAPWDAALAAVEASAATTKGEVSLDSLQSRLADSGRWEVAVTARARSTEAALALVEAMNARPDVDDARLLDQKREQGDSAEVRFRLSFQTRVPQR</sequence>
<evidence type="ECO:0000256" key="1">
    <source>
        <dbReference type="SAM" id="MobiDB-lite"/>
    </source>
</evidence>
<dbReference type="EMBL" id="JABBFX010000001">
    <property type="protein sequence ID" value="NML43480.1"/>
    <property type="molecule type" value="Genomic_DNA"/>
</dbReference>
<name>A0A848H2V6_9BURK</name>
<feature type="transmembrane region" description="Helical" evidence="2">
    <location>
        <begin position="20"/>
        <end position="43"/>
    </location>
</feature>
<proteinExistence type="predicted"/>
<protein>
    <recommendedName>
        <fullName evidence="5">PilN domain-containing protein</fullName>
    </recommendedName>
</protein>
<dbReference type="Proteomes" id="UP000541185">
    <property type="component" value="Unassembled WGS sequence"/>
</dbReference>
<keyword evidence="2" id="KW-0812">Transmembrane</keyword>
<dbReference type="AlphaFoldDB" id="A0A848H2V6"/>
<feature type="region of interest" description="Disordered" evidence="1">
    <location>
        <begin position="55"/>
        <end position="87"/>
    </location>
</feature>
<evidence type="ECO:0000313" key="3">
    <source>
        <dbReference type="EMBL" id="NML43480.1"/>
    </source>
</evidence>
<feature type="compositionally biased region" description="Basic and acidic residues" evidence="1">
    <location>
        <begin position="76"/>
        <end position="87"/>
    </location>
</feature>
<evidence type="ECO:0008006" key="5">
    <source>
        <dbReference type="Google" id="ProtNLM"/>
    </source>
</evidence>
<keyword evidence="2" id="KW-1133">Transmembrane helix</keyword>
<comment type="caution">
    <text evidence="3">The sequence shown here is derived from an EMBL/GenBank/DDBJ whole genome shotgun (WGS) entry which is preliminary data.</text>
</comment>
<dbReference type="RefSeq" id="WP_169417684.1">
    <property type="nucleotide sequence ID" value="NZ_JABBFX010000001.1"/>
</dbReference>